<reference evidence="3" key="1">
    <citation type="submission" date="2023-06" db="EMBL/GenBank/DDBJ databases">
        <title>Genome-scale phylogeny and comparative genomics of the fungal order Sordariales.</title>
        <authorList>
            <consortium name="Lawrence Berkeley National Laboratory"/>
            <person name="Hensen N."/>
            <person name="Bonometti L."/>
            <person name="Westerberg I."/>
            <person name="Brannstrom I.O."/>
            <person name="Guillou S."/>
            <person name="Cros-Aarteil S."/>
            <person name="Calhoun S."/>
            <person name="Haridas S."/>
            <person name="Kuo A."/>
            <person name="Mondo S."/>
            <person name="Pangilinan J."/>
            <person name="Riley R."/>
            <person name="Labutti K."/>
            <person name="Andreopoulos B."/>
            <person name="Lipzen A."/>
            <person name="Chen C."/>
            <person name="Yanf M."/>
            <person name="Daum C."/>
            <person name="Ng V."/>
            <person name="Clum A."/>
            <person name="Steindorff A."/>
            <person name="Ohm R."/>
            <person name="Martin F."/>
            <person name="Silar P."/>
            <person name="Natvig D."/>
            <person name="Lalanne C."/>
            <person name="Gautier V."/>
            <person name="Ament-Velasquez S.L."/>
            <person name="Kruys A."/>
            <person name="Hutchinson M.I."/>
            <person name="Powell A.J."/>
            <person name="Barry K."/>
            <person name="Miller A.N."/>
            <person name="Grigoriev I.V."/>
            <person name="Debuchy R."/>
            <person name="Gladieux P."/>
            <person name="Thoren M.H."/>
            <person name="Johannesson H."/>
        </authorList>
    </citation>
    <scope>NUCLEOTIDE SEQUENCE</scope>
    <source>
        <strain evidence="3">CBS 307.81</strain>
    </source>
</reference>
<name>A0AA39ZHF0_9PEZI</name>
<sequence>MPCRPFVFNFRIIWCVCMPAARYICNHHHHHHHHHQPPLALPLFAGSLCYSVAHLTHTHQLNRSKKQTTKTKPNLHKVPDRETPALAAAAGQQATEPTTEANGAPSTLHAPLFLGEGQLFCMYEVHRSIPLFLPLTYSAFGVLPTLCMYHSFIALLSNLLLNQIHHPQILFCVRVISKNTLRNQMATAPQSRQKCSETINQLSKEKKQKNNPIIIDMY</sequence>
<feature type="transmembrane region" description="Helical" evidence="2">
    <location>
        <begin position="37"/>
        <end position="56"/>
    </location>
</feature>
<protein>
    <submittedName>
        <fullName evidence="3">Uncharacterized protein</fullName>
    </submittedName>
</protein>
<keyword evidence="2" id="KW-1133">Transmembrane helix</keyword>
<evidence type="ECO:0000313" key="3">
    <source>
        <dbReference type="EMBL" id="KAK0671088.1"/>
    </source>
</evidence>
<keyword evidence="2" id="KW-0472">Membrane</keyword>
<keyword evidence="2" id="KW-0812">Transmembrane</keyword>
<comment type="caution">
    <text evidence="3">The sequence shown here is derived from an EMBL/GenBank/DDBJ whole genome shotgun (WGS) entry which is preliminary data.</text>
</comment>
<dbReference type="EMBL" id="JAULSY010000024">
    <property type="protein sequence ID" value="KAK0671088.1"/>
    <property type="molecule type" value="Genomic_DNA"/>
</dbReference>
<keyword evidence="4" id="KW-1185">Reference proteome</keyword>
<dbReference type="Proteomes" id="UP001174997">
    <property type="component" value="Unassembled WGS sequence"/>
</dbReference>
<organism evidence="3 4">
    <name type="scientific">Cercophora samala</name>
    <dbReference type="NCBI Taxonomy" id="330535"/>
    <lineage>
        <taxon>Eukaryota</taxon>
        <taxon>Fungi</taxon>
        <taxon>Dikarya</taxon>
        <taxon>Ascomycota</taxon>
        <taxon>Pezizomycotina</taxon>
        <taxon>Sordariomycetes</taxon>
        <taxon>Sordariomycetidae</taxon>
        <taxon>Sordariales</taxon>
        <taxon>Lasiosphaeriaceae</taxon>
        <taxon>Cercophora</taxon>
    </lineage>
</organism>
<feature type="region of interest" description="Disordered" evidence="1">
    <location>
        <begin position="61"/>
        <end position="81"/>
    </location>
</feature>
<evidence type="ECO:0000256" key="1">
    <source>
        <dbReference type="SAM" id="MobiDB-lite"/>
    </source>
</evidence>
<dbReference type="AlphaFoldDB" id="A0AA39ZHF0"/>
<feature type="compositionally biased region" description="Basic residues" evidence="1">
    <location>
        <begin position="61"/>
        <end position="75"/>
    </location>
</feature>
<evidence type="ECO:0000313" key="4">
    <source>
        <dbReference type="Proteomes" id="UP001174997"/>
    </source>
</evidence>
<proteinExistence type="predicted"/>
<feature type="transmembrane region" description="Helical" evidence="2">
    <location>
        <begin position="137"/>
        <end position="161"/>
    </location>
</feature>
<feature type="transmembrane region" description="Helical" evidence="2">
    <location>
        <begin position="6"/>
        <end position="25"/>
    </location>
</feature>
<accession>A0AA39ZHF0</accession>
<evidence type="ECO:0000256" key="2">
    <source>
        <dbReference type="SAM" id="Phobius"/>
    </source>
</evidence>
<gene>
    <name evidence="3" type="ORF">QBC41DRAFT_61659</name>
</gene>